<dbReference type="KEGG" id="ela:UCREL1_445"/>
<dbReference type="InterPro" id="IPR027417">
    <property type="entry name" value="P-loop_NTPase"/>
</dbReference>
<dbReference type="SUPFAM" id="SSF52540">
    <property type="entry name" value="P-loop containing nucleoside triphosphate hydrolases"/>
    <property type="match status" value="1"/>
</dbReference>
<dbReference type="OrthoDB" id="1470711at2759"/>
<name>M7T769_EUTLA</name>
<protein>
    <submittedName>
        <fullName evidence="1">Putative p-loop containing nucleoside triphosphate hydrolase protein</fullName>
    </submittedName>
</protein>
<dbReference type="AlphaFoldDB" id="M7T769"/>
<keyword evidence="2" id="KW-1185">Reference proteome</keyword>
<reference evidence="2" key="1">
    <citation type="journal article" date="2013" name="Genome Announc.">
        <title>Draft genome sequence of the grapevine dieback fungus Eutypa lata UCR-EL1.</title>
        <authorList>
            <person name="Blanco-Ulate B."/>
            <person name="Rolshausen P.E."/>
            <person name="Cantu D."/>
        </authorList>
    </citation>
    <scope>NUCLEOTIDE SEQUENCE [LARGE SCALE GENOMIC DNA]</scope>
    <source>
        <strain evidence="2">UCR-EL1</strain>
    </source>
</reference>
<gene>
    <name evidence="1" type="ORF">UCREL1_445</name>
</gene>
<dbReference type="STRING" id="1287681.M7T769"/>
<dbReference type="Gene3D" id="3.90.320.10">
    <property type="match status" value="1"/>
</dbReference>
<dbReference type="HOGENOM" id="CLU_010692_0_0_1"/>
<dbReference type="GO" id="GO:0016787">
    <property type="term" value="F:hydrolase activity"/>
    <property type="evidence" value="ECO:0007669"/>
    <property type="project" value="UniProtKB-KW"/>
</dbReference>
<dbReference type="Proteomes" id="UP000012174">
    <property type="component" value="Unassembled WGS sequence"/>
</dbReference>
<dbReference type="InterPro" id="IPR011604">
    <property type="entry name" value="PDDEXK-like_dom_sf"/>
</dbReference>
<dbReference type="eggNOG" id="ENOG502RE2I">
    <property type="taxonomic scope" value="Eukaryota"/>
</dbReference>
<evidence type="ECO:0000313" key="1">
    <source>
        <dbReference type="EMBL" id="EMR72497.1"/>
    </source>
</evidence>
<dbReference type="OMA" id="MCISTIH"/>
<proteinExistence type="predicted"/>
<dbReference type="Gene3D" id="3.40.50.300">
    <property type="entry name" value="P-loop containing nucleotide triphosphate hydrolases"/>
    <property type="match status" value="1"/>
</dbReference>
<evidence type="ECO:0000313" key="2">
    <source>
        <dbReference type="Proteomes" id="UP000012174"/>
    </source>
</evidence>
<sequence length="525" mass="59295">MAGMSPYPWTYLSLSNSFRLSEQTSRFVNDVFLGGDEYITGTHQGPKPLYLHANLFNVKTLARQLVPLILEYGPEQTAILAPFVRSNGALSRLTNHLSKKYGIRVAVSVSEDVPLDDLVIGGKLCVSTYHQFKGNERDLVIVYGVDAGYFEFLGRDLPDDRCPNETFVALTRAKKKLVVLHNEDNEPMPFISLEDLPKRAKYRNLSLQSMKAPYPVGRPLQLDLLLPVGCRVSDMARHVPEEDMEDIIRAEIQKTEVAPPLPPSQCIDAPDITLTDPARMHYEAVSDINGLAVVAAFEHSQTGNLSTFKCSATKALSVPSDEIEQAVWYCREACYYEAQVSGYESRSIQMQGHAFDWLGPHLRAAKERLAKQLEGAKKLEFEERVREKKFRVKENSRDRYQEIRLEGRADIVHHHDGGDDSKGDVTIWEVKFVSKLTLQHAVQACTYAYLWATKHGSTTLPRTVVFNVRDGEKWEITAPGGVAGLRRVIEQVLRAKYTQKGVEPTDVFLEKCARAREEVERIWTE</sequence>
<dbReference type="EMBL" id="KB705445">
    <property type="protein sequence ID" value="EMR72497.1"/>
    <property type="molecule type" value="Genomic_DNA"/>
</dbReference>
<accession>M7T769</accession>
<keyword evidence="1" id="KW-0378">Hydrolase</keyword>
<organism evidence="1 2">
    <name type="scientific">Eutypa lata (strain UCR-EL1)</name>
    <name type="common">Grapevine dieback disease fungus</name>
    <name type="synonym">Eutypa armeniacae</name>
    <dbReference type="NCBI Taxonomy" id="1287681"/>
    <lineage>
        <taxon>Eukaryota</taxon>
        <taxon>Fungi</taxon>
        <taxon>Dikarya</taxon>
        <taxon>Ascomycota</taxon>
        <taxon>Pezizomycotina</taxon>
        <taxon>Sordariomycetes</taxon>
        <taxon>Xylariomycetidae</taxon>
        <taxon>Xylariales</taxon>
        <taxon>Diatrypaceae</taxon>
        <taxon>Eutypa</taxon>
    </lineage>
</organism>